<proteinExistence type="predicted"/>
<evidence type="ECO:0000256" key="1">
    <source>
        <dbReference type="SAM" id="MobiDB-lite"/>
    </source>
</evidence>
<keyword evidence="2" id="KW-0472">Membrane</keyword>
<accession>A0A2Z2KSZ3</accession>
<dbReference type="Proteomes" id="UP000249890">
    <property type="component" value="Chromosome"/>
</dbReference>
<keyword evidence="5" id="KW-1185">Reference proteome</keyword>
<feature type="transmembrane region" description="Helical" evidence="2">
    <location>
        <begin position="132"/>
        <end position="155"/>
    </location>
</feature>
<dbReference type="InterPro" id="IPR052173">
    <property type="entry name" value="Beta-lactam_resp_regulator"/>
</dbReference>
<gene>
    <name evidence="4" type="ORF">B9T62_31010</name>
</gene>
<feature type="transmembrane region" description="Helical" evidence="2">
    <location>
        <begin position="239"/>
        <end position="255"/>
    </location>
</feature>
<keyword evidence="2" id="KW-0812">Transmembrane</keyword>
<evidence type="ECO:0000313" key="5">
    <source>
        <dbReference type="Proteomes" id="UP000249890"/>
    </source>
</evidence>
<reference evidence="4 5" key="1">
    <citation type="submission" date="2017-06" db="EMBL/GenBank/DDBJ databases">
        <title>Complete genome sequence of Paenibacillus donghaensis KCTC 13049T isolated from East Sea sediment, South Korea.</title>
        <authorList>
            <person name="Jung B.K."/>
            <person name="Hong S.-J."/>
            <person name="Shin J.-H."/>
        </authorList>
    </citation>
    <scope>NUCLEOTIDE SEQUENCE [LARGE SCALE GENOMIC DNA]</scope>
    <source>
        <strain evidence="4 5">KCTC 13049</strain>
    </source>
</reference>
<dbReference type="EMBL" id="CP021780">
    <property type="protein sequence ID" value="ASA24802.1"/>
    <property type="molecule type" value="Genomic_DNA"/>
</dbReference>
<dbReference type="KEGG" id="pdh:B9T62_31010"/>
<feature type="transmembrane region" description="Helical" evidence="2">
    <location>
        <begin position="337"/>
        <end position="356"/>
    </location>
</feature>
<evidence type="ECO:0000259" key="3">
    <source>
        <dbReference type="Pfam" id="PF05569"/>
    </source>
</evidence>
<dbReference type="RefSeq" id="WP_087918770.1">
    <property type="nucleotide sequence ID" value="NZ_CP021780.1"/>
</dbReference>
<evidence type="ECO:0000256" key="2">
    <source>
        <dbReference type="SAM" id="Phobius"/>
    </source>
</evidence>
<sequence>MKLIESMFSLLLTASLASSVIILLLLLLRKPLNKRLGARIVHMLWVIALIRLLVPIAPHSPVSLFNLLPQTIHDQVYLGTTLGSRAPSEPSEEINPSYSSISNQTEEPSSTNTAAHPQMASSETAHYGPSHWLAISWLGGILALGLYYLSVTLRFRKEVAMARKLENEEVLFILEACKAKLGIQRNIPIYETSSFHSPFIYGLLKPGVYLPEDLVAITDSAQLTHILLHELAHYKRKDLWVNFLWTLAVLIHWYNPLVWFAMKRMKADQEVACDAGVLEVLGERESTSYGTTLLMLSRLSSRRSSLQVHLTPFFVHKNEMKRRITMIMSFKKGSYKLSIAAVVLVFFISAVIFTMVSEPAGGAAPAADSNAGSAENSASSFKIARINDWAKWFNNLDRATAFADFDFKVSDYLPDGYQLQNVDVLQKYVNRTNDLANITYVTHFGTDEEQIIELGRVGQNGAVLCLPAADSACPL</sequence>
<feature type="transmembrane region" description="Helical" evidence="2">
    <location>
        <begin position="40"/>
        <end position="58"/>
    </location>
</feature>
<keyword evidence="2" id="KW-1133">Transmembrane helix</keyword>
<protein>
    <recommendedName>
        <fullName evidence="3">Peptidase M56 domain-containing protein</fullName>
    </recommendedName>
</protein>
<dbReference type="Pfam" id="PF05569">
    <property type="entry name" value="Peptidase_M56"/>
    <property type="match status" value="1"/>
</dbReference>
<dbReference type="PANTHER" id="PTHR34978">
    <property type="entry name" value="POSSIBLE SENSOR-TRANSDUCER PROTEIN BLAR"/>
    <property type="match status" value="1"/>
</dbReference>
<feature type="transmembrane region" description="Helical" evidence="2">
    <location>
        <begin position="6"/>
        <end position="28"/>
    </location>
</feature>
<dbReference type="CDD" id="cd07341">
    <property type="entry name" value="M56_BlaR1_MecR1_like"/>
    <property type="match status" value="1"/>
</dbReference>
<evidence type="ECO:0000313" key="4">
    <source>
        <dbReference type="EMBL" id="ASA24802.1"/>
    </source>
</evidence>
<feature type="domain" description="Peptidase M56" evidence="3">
    <location>
        <begin position="11"/>
        <end position="327"/>
    </location>
</feature>
<dbReference type="AlphaFoldDB" id="A0A2Z2KSZ3"/>
<feature type="region of interest" description="Disordered" evidence="1">
    <location>
        <begin position="85"/>
        <end position="120"/>
    </location>
</feature>
<feature type="compositionally biased region" description="Polar residues" evidence="1">
    <location>
        <begin position="94"/>
        <end position="120"/>
    </location>
</feature>
<dbReference type="OrthoDB" id="9762883at2"/>
<name>A0A2Z2KSZ3_9BACL</name>
<dbReference type="PANTHER" id="PTHR34978:SF3">
    <property type="entry name" value="SLR0241 PROTEIN"/>
    <property type="match status" value="1"/>
</dbReference>
<organism evidence="4 5">
    <name type="scientific">Paenibacillus donghaensis</name>
    <dbReference type="NCBI Taxonomy" id="414771"/>
    <lineage>
        <taxon>Bacteria</taxon>
        <taxon>Bacillati</taxon>
        <taxon>Bacillota</taxon>
        <taxon>Bacilli</taxon>
        <taxon>Bacillales</taxon>
        <taxon>Paenibacillaceae</taxon>
        <taxon>Paenibacillus</taxon>
    </lineage>
</organism>
<dbReference type="InterPro" id="IPR008756">
    <property type="entry name" value="Peptidase_M56"/>
</dbReference>